<evidence type="ECO:0000313" key="1">
    <source>
        <dbReference type="EMBL" id="MCT7979820.1"/>
    </source>
</evidence>
<reference evidence="1 2" key="1">
    <citation type="journal article" date="2022" name="Front. Microbiol.">
        <title>High genomic differentiation and limited gene flow indicate recent cryptic speciation within the genus Laspinema (cyanobacteria).</title>
        <authorList>
            <person name="Stanojkovic A."/>
            <person name="Skoupy S."/>
            <person name="Skaloud P."/>
            <person name="Dvorak P."/>
        </authorList>
    </citation>
    <scope>NUCLEOTIDE SEQUENCE [LARGE SCALE GENOMIC DNA]</scope>
    <source>
        <strain evidence="1 2">D3b</strain>
    </source>
</reference>
<comment type="caution">
    <text evidence="1">The sequence shown here is derived from an EMBL/GenBank/DDBJ whole genome shotgun (WGS) entry which is preliminary data.</text>
</comment>
<protein>
    <submittedName>
        <fullName evidence="1">Uncharacterized protein</fullName>
    </submittedName>
</protein>
<organism evidence="1 2">
    <name type="scientific">Laspinema olomoucense D3b</name>
    <dbReference type="NCBI Taxonomy" id="2953688"/>
    <lineage>
        <taxon>Bacteria</taxon>
        <taxon>Bacillati</taxon>
        <taxon>Cyanobacteriota</taxon>
        <taxon>Cyanophyceae</taxon>
        <taxon>Oscillatoriophycideae</taxon>
        <taxon>Oscillatoriales</taxon>
        <taxon>Laspinemataceae</taxon>
        <taxon>Laspinema</taxon>
        <taxon>Laspinema olomoucense</taxon>
    </lineage>
</organism>
<gene>
    <name evidence="1" type="ORF">NG792_19050</name>
</gene>
<dbReference type="RefSeq" id="WP_261236459.1">
    <property type="nucleotide sequence ID" value="NZ_JAMXFA010000028.1"/>
</dbReference>
<dbReference type="Proteomes" id="UP001525961">
    <property type="component" value="Unassembled WGS sequence"/>
</dbReference>
<keyword evidence="2" id="KW-1185">Reference proteome</keyword>
<evidence type="ECO:0000313" key="2">
    <source>
        <dbReference type="Proteomes" id="UP001525961"/>
    </source>
</evidence>
<proteinExistence type="predicted"/>
<accession>A0ABT2NEQ9</accession>
<name>A0ABT2NEQ9_9CYAN</name>
<sequence length="68" mass="7935">MADWQVVFHPDKTFIGRISRGFNFWEYRFAPKDLWMVRVTVERMIEGISRFDERGAAASRIRDALAGG</sequence>
<dbReference type="EMBL" id="JAMXFA010000028">
    <property type="protein sequence ID" value="MCT7979820.1"/>
    <property type="molecule type" value="Genomic_DNA"/>
</dbReference>